<gene>
    <name evidence="9" type="ORF">EDD33_1525</name>
</gene>
<dbReference type="Pfam" id="PF01925">
    <property type="entry name" value="TauE"/>
    <property type="match status" value="1"/>
</dbReference>
<dbReference type="EMBL" id="RKHO01000001">
    <property type="protein sequence ID" value="ROR90678.1"/>
    <property type="molecule type" value="Genomic_DNA"/>
</dbReference>
<dbReference type="Proteomes" id="UP000281738">
    <property type="component" value="Unassembled WGS sequence"/>
</dbReference>
<evidence type="ECO:0000256" key="4">
    <source>
        <dbReference type="ARBA" id="ARBA00022475"/>
    </source>
</evidence>
<accession>A0A3N2CTF2</accession>
<feature type="transmembrane region" description="Helical" evidence="8">
    <location>
        <begin position="74"/>
        <end position="93"/>
    </location>
</feature>
<feature type="transmembrane region" description="Helical" evidence="8">
    <location>
        <begin position="153"/>
        <end position="174"/>
    </location>
</feature>
<feature type="transmembrane region" description="Helical" evidence="8">
    <location>
        <begin position="34"/>
        <end position="53"/>
    </location>
</feature>
<dbReference type="InterPro" id="IPR002781">
    <property type="entry name" value="TM_pro_TauE-like"/>
</dbReference>
<organism evidence="9 10">
    <name type="scientific">Nocardioides aurantiacus</name>
    <dbReference type="NCBI Taxonomy" id="86796"/>
    <lineage>
        <taxon>Bacteria</taxon>
        <taxon>Bacillati</taxon>
        <taxon>Actinomycetota</taxon>
        <taxon>Actinomycetes</taxon>
        <taxon>Propionibacteriales</taxon>
        <taxon>Nocardioidaceae</taxon>
        <taxon>Nocardioides</taxon>
    </lineage>
</organism>
<evidence type="ECO:0000256" key="2">
    <source>
        <dbReference type="ARBA" id="ARBA00009142"/>
    </source>
</evidence>
<dbReference type="GO" id="GO:0005886">
    <property type="term" value="C:plasma membrane"/>
    <property type="evidence" value="ECO:0007669"/>
    <property type="project" value="UniProtKB-SubCell"/>
</dbReference>
<keyword evidence="4 8" id="KW-1003">Cell membrane</keyword>
<keyword evidence="10" id="KW-1185">Reference proteome</keyword>
<sequence>MGPFESAAILLAGVAAGTINTVVGSGTLITFPTLLAFGVPPVTANVSNTLGLAPGSLSGAIGYRAELRGQRRRLVVLGSASLLGGIVGALLLLWLPSSAFDAVVPVLILLGCALVVVGPRLSRRVAARAATRGGLAEHGAWWVWPAVGLAGVYGGYFGAAQGVLLMAILGIGVADTMQRHNAAKNVLALIVNGIAAVVFVLLAFVDVPFAPSSSAGSIDWSVAGLIAAGSVIGGQIGAKVGRRLPPPFLRAVIVTVGLVAVAAFVLPL</sequence>
<name>A0A3N2CTF2_9ACTN</name>
<comment type="similarity">
    <text evidence="2 8">Belongs to the 4-toluene sulfonate uptake permease (TSUP) (TC 2.A.102) family.</text>
</comment>
<reference evidence="9 10" key="1">
    <citation type="submission" date="2018-11" db="EMBL/GenBank/DDBJ databases">
        <title>Sequencing the genomes of 1000 actinobacteria strains.</title>
        <authorList>
            <person name="Klenk H.-P."/>
        </authorList>
    </citation>
    <scope>NUCLEOTIDE SEQUENCE [LARGE SCALE GENOMIC DNA]</scope>
    <source>
        <strain evidence="9 10">DSM 12652</strain>
    </source>
</reference>
<keyword evidence="6 8" id="KW-1133">Transmembrane helix</keyword>
<keyword evidence="3" id="KW-0813">Transport</keyword>
<dbReference type="RefSeq" id="WP_123389805.1">
    <property type="nucleotide sequence ID" value="NZ_RKHO01000001.1"/>
</dbReference>
<comment type="caution">
    <text evidence="9">The sequence shown here is derived from an EMBL/GenBank/DDBJ whole genome shotgun (WGS) entry which is preliminary data.</text>
</comment>
<feature type="transmembrane region" description="Helical" evidence="8">
    <location>
        <begin position="217"/>
        <end position="236"/>
    </location>
</feature>
<evidence type="ECO:0000313" key="10">
    <source>
        <dbReference type="Proteomes" id="UP000281738"/>
    </source>
</evidence>
<evidence type="ECO:0000256" key="3">
    <source>
        <dbReference type="ARBA" id="ARBA00022448"/>
    </source>
</evidence>
<keyword evidence="7 8" id="KW-0472">Membrane</keyword>
<evidence type="ECO:0000313" key="9">
    <source>
        <dbReference type="EMBL" id="ROR90678.1"/>
    </source>
</evidence>
<evidence type="ECO:0000256" key="5">
    <source>
        <dbReference type="ARBA" id="ARBA00022692"/>
    </source>
</evidence>
<dbReference type="InterPro" id="IPR052017">
    <property type="entry name" value="TSUP"/>
</dbReference>
<evidence type="ECO:0000256" key="1">
    <source>
        <dbReference type="ARBA" id="ARBA00004651"/>
    </source>
</evidence>
<proteinExistence type="inferred from homology"/>
<dbReference type="AlphaFoldDB" id="A0A3N2CTF2"/>
<evidence type="ECO:0000256" key="6">
    <source>
        <dbReference type="ARBA" id="ARBA00022989"/>
    </source>
</evidence>
<feature type="transmembrane region" description="Helical" evidence="8">
    <location>
        <begin position="186"/>
        <end position="205"/>
    </location>
</feature>
<comment type="subcellular location">
    <subcellularLocation>
        <location evidence="1 8">Cell membrane</location>
        <topology evidence="1 8">Multi-pass membrane protein</topology>
    </subcellularLocation>
</comment>
<evidence type="ECO:0000256" key="8">
    <source>
        <dbReference type="RuleBase" id="RU363041"/>
    </source>
</evidence>
<protein>
    <recommendedName>
        <fullName evidence="8">Probable membrane transporter protein</fullName>
    </recommendedName>
</protein>
<keyword evidence="5 8" id="KW-0812">Transmembrane</keyword>
<dbReference type="OrthoDB" id="3782574at2"/>
<evidence type="ECO:0000256" key="7">
    <source>
        <dbReference type="ARBA" id="ARBA00023136"/>
    </source>
</evidence>
<dbReference type="PANTHER" id="PTHR30269">
    <property type="entry name" value="TRANSMEMBRANE PROTEIN YFCA"/>
    <property type="match status" value="1"/>
</dbReference>
<dbReference type="PANTHER" id="PTHR30269:SF0">
    <property type="entry name" value="MEMBRANE TRANSPORTER PROTEIN YFCA-RELATED"/>
    <property type="match status" value="1"/>
</dbReference>
<feature type="transmembrane region" description="Helical" evidence="8">
    <location>
        <begin position="248"/>
        <end position="266"/>
    </location>
</feature>